<accession>A0A8E2E2T4</accession>
<evidence type="ECO:0000256" key="1">
    <source>
        <dbReference type="SAM" id="MobiDB-lite"/>
    </source>
</evidence>
<organism evidence="2 3">
    <name type="scientific">Lepidopterella palustris CBS 459.81</name>
    <dbReference type="NCBI Taxonomy" id="1314670"/>
    <lineage>
        <taxon>Eukaryota</taxon>
        <taxon>Fungi</taxon>
        <taxon>Dikarya</taxon>
        <taxon>Ascomycota</taxon>
        <taxon>Pezizomycotina</taxon>
        <taxon>Dothideomycetes</taxon>
        <taxon>Pleosporomycetidae</taxon>
        <taxon>Mytilinidiales</taxon>
        <taxon>Argynnaceae</taxon>
        <taxon>Lepidopterella</taxon>
    </lineage>
</organism>
<evidence type="ECO:0000313" key="2">
    <source>
        <dbReference type="EMBL" id="OCK76311.1"/>
    </source>
</evidence>
<gene>
    <name evidence="2" type="ORF">K432DRAFT_428813</name>
</gene>
<reference evidence="2 3" key="1">
    <citation type="journal article" date="2016" name="Nat. Commun.">
        <title>Ectomycorrhizal ecology is imprinted in the genome of the dominant symbiotic fungus Cenococcum geophilum.</title>
        <authorList>
            <consortium name="DOE Joint Genome Institute"/>
            <person name="Peter M."/>
            <person name="Kohler A."/>
            <person name="Ohm R.A."/>
            <person name="Kuo A."/>
            <person name="Krutzmann J."/>
            <person name="Morin E."/>
            <person name="Arend M."/>
            <person name="Barry K.W."/>
            <person name="Binder M."/>
            <person name="Choi C."/>
            <person name="Clum A."/>
            <person name="Copeland A."/>
            <person name="Grisel N."/>
            <person name="Haridas S."/>
            <person name="Kipfer T."/>
            <person name="LaButti K."/>
            <person name="Lindquist E."/>
            <person name="Lipzen A."/>
            <person name="Maire R."/>
            <person name="Meier B."/>
            <person name="Mihaltcheva S."/>
            <person name="Molinier V."/>
            <person name="Murat C."/>
            <person name="Poggeler S."/>
            <person name="Quandt C.A."/>
            <person name="Sperisen C."/>
            <person name="Tritt A."/>
            <person name="Tisserant E."/>
            <person name="Crous P.W."/>
            <person name="Henrissat B."/>
            <person name="Nehls U."/>
            <person name="Egli S."/>
            <person name="Spatafora J.W."/>
            <person name="Grigoriev I.V."/>
            <person name="Martin F.M."/>
        </authorList>
    </citation>
    <scope>NUCLEOTIDE SEQUENCE [LARGE SCALE GENOMIC DNA]</scope>
    <source>
        <strain evidence="2 3">CBS 459.81</strain>
    </source>
</reference>
<evidence type="ECO:0008006" key="4">
    <source>
        <dbReference type="Google" id="ProtNLM"/>
    </source>
</evidence>
<dbReference type="Proteomes" id="UP000250266">
    <property type="component" value="Unassembled WGS sequence"/>
</dbReference>
<dbReference type="OrthoDB" id="5371646at2759"/>
<evidence type="ECO:0000313" key="3">
    <source>
        <dbReference type="Proteomes" id="UP000250266"/>
    </source>
</evidence>
<keyword evidence="3" id="KW-1185">Reference proteome</keyword>
<feature type="region of interest" description="Disordered" evidence="1">
    <location>
        <begin position="63"/>
        <end position="173"/>
    </location>
</feature>
<sequence length="173" mass="19188">MSSGQSWTEKEKLAYFVMLLDGNVTGAIDWKKAPIPQGRTMIACQRMFQRTKEAVKEDIERLKSGMSVPEAGENGEHAEKATKAKTSRKKKVVVDGAEDQEGGDAQQKSPKARAPRKKKATEGEAPKSPTKRGRPPKKIEEGDEIEEAPIKKIKLEEDDIMENDTESRLAHDG</sequence>
<protein>
    <recommendedName>
        <fullName evidence="4">Myb-like domain-containing protein</fullName>
    </recommendedName>
</protein>
<feature type="compositionally biased region" description="Basic residues" evidence="1">
    <location>
        <begin position="110"/>
        <end position="119"/>
    </location>
</feature>
<dbReference type="EMBL" id="KV745222">
    <property type="protein sequence ID" value="OCK76311.1"/>
    <property type="molecule type" value="Genomic_DNA"/>
</dbReference>
<name>A0A8E2E2T4_9PEZI</name>
<dbReference type="AlphaFoldDB" id="A0A8E2E2T4"/>
<proteinExistence type="predicted"/>